<evidence type="ECO:0000313" key="2">
    <source>
        <dbReference type="Proteomes" id="UP000182829"/>
    </source>
</evidence>
<dbReference type="Pfam" id="PF02452">
    <property type="entry name" value="PemK_toxin"/>
    <property type="match status" value="1"/>
</dbReference>
<accession>A0A1I3S150</accession>
<keyword evidence="1" id="KW-0540">Nuclease</keyword>
<dbReference type="Proteomes" id="UP000182829">
    <property type="component" value="Unassembled WGS sequence"/>
</dbReference>
<keyword evidence="1" id="KW-0255">Endonuclease</keyword>
<gene>
    <name evidence="1" type="ORF">SAMN05443661_13631</name>
</gene>
<sequence>MTNARGDVVYADDPFKDGDAGRPWLVVNTSEMPFHGEQYIALTLSTKTWYDERIPIDDEDVVDGGLPRDSSILPWAVASLDPDDIDRELGRIRTELVDESVATLVDYLGFRPGND</sequence>
<proteinExistence type="predicted"/>
<dbReference type="EMBL" id="FORO01000036">
    <property type="protein sequence ID" value="SFJ52603.1"/>
    <property type="molecule type" value="Genomic_DNA"/>
</dbReference>
<dbReference type="InterPro" id="IPR003477">
    <property type="entry name" value="PemK-like"/>
</dbReference>
<dbReference type="GO" id="GO:0003677">
    <property type="term" value="F:DNA binding"/>
    <property type="evidence" value="ECO:0007669"/>
    <property type="project" value="InterPro"/>
</dbReference>
<dbReference type="SUPFAM" id="SSF50118">
    <property type="entry name" value="Cell growth inhibitor/plasmid maintenance toxic component"/>
    <property type="match status" value="1"/>
</dbReference>
<evidence type="ECO:0000313" key="1">
    <source>
        <dbReference type="EMBL" id="SFJ52603.1"/>
    </source>
</evidence>
<dbReference type="InterPro" id="IPR011067">
    <property type="entry name" value="Plasmid_toxin/cell-grow_inhib"/>
</dbReference>
<dbReference type="Gene3D" id="2.30.30.110">
    <property type="match status" value="1"/>
</dbReference>
<dbReference type="OrthoDB" id="315488at2157"/>
<protein>
    <submittedName>
        <fullName evidence="1">mRNA-degrading endonuclease, toxin component of the MazEF toxin-antitoxin module</fullName>
    </submittedName>
</protein>
<reference evidence="1 2" key="1">
    <citation type="submission" date="2016-10" db="EMBL/GenBank/DDBJ databases">
        <authorList>
            <person name="de Groot N.N."/>
        </authorList>
    </citation>
    <scope>NUCLEOTIDE SEQUENCE [LARGE SCALE GENOMIC DNA]</scope>
    <source>
        <strain evidence="1 2">SP2</strain>
    </source>
</reference>
<dbReference type="GeneID" id="14208542"/>
<dbReference type="GO" id="GO:0004519">
    <property type="term" value="F:endonuclease activity"/>
    <property type="evidence" value="ECO:0007669"/>
    <property type="project" value="UniProtKB-KW"/>
</dbReference>
<keyword evidence="1" id="KW-0378">Hydrolase</keyword>
<name>A0A1I3S150_9EURY</name>
<dbReference type="AlphaFoldDB" id="A0A1I3S150"/>
<dbReference type="RefSeq" id="WP_005577159.1">
    <property type="nucleotide sequence ID" value="NZ_FORO01000036.1"/>
</dbReference>
<organism evidence="1 2">
    <name type="scientific">Natronobacterium gregoryi</name>
    <dbReference type="NCBI Taxonomy" id="44930"/>
    <lineage>
        <taxon>Archaea</taxon>
        <taxon>Methanobacteriati</taxon>
        <taxon>Methanobacteriota</taxon>
        <taxon>Stenosarchaea group</taxon>
        <taxon>Halobacteria</taxon>
        <taxon>Halobacteriales</taxon>
        <taxon>Natrialbaceae</taxon>
        <taxon>Natronobacterium</taxon>
    </lineage>
</organism>